<dbReference type="Pfam" id="PF04190">
    <property type="entry name" value="GET4"/>
    <property type="match status" value="1"/>
</dbReference>
<proteinExistence type="inferred from homology"/>
<comment type="similarity">
    <text evidence="1">Belongs to the GET4 family.</text>
</comment>
<evidence type="ECO:0000313" key="4">
    <source>
        <dbReference type="Proteomes" id="UP001556367"/>
    </source>
</evidence>
<gene>
    <name evidence="3" type="ORF">HGRIS_000952</name>
</gene>
<dbReference type="Proteomes" id="UP001556367">
    <property type="component" value="Unassembled WGS sequence"/>
</dbReference>
<dbReference type="EMBL" id="JASNQZ010000018">
    <property type="protein sequence ID" value="KAL0945463.1"/>
    <property type="molecule type" value="Genomic_DNA"/>
</dbReference>
<feature type="region of interest" description="Disordered" evidence="2">
    <location>
        <begin position="311"/>
        <end position="337"/>
    </location>
</feature>
<evidence type="ECO:0000256" key="2">
    <source>
        <dbReference type="SAM" id="MobiDB-lite"/>
    </source>
</evidence>
<dbReference type="Gene3D" id="1.25.40.10">
    <property type="entry name" value="Tetratricopeptide repeat domain"/>
    <property type="match status" value="1"/>
</dbReference>
<dbReference type="PANTHER" id="PTHR12875">
    <property type="entry name" value="GOLGI TO ER TRAFFIC PROTEIN 4 HOMOLOG"/>
    <property type="match status" value="1"/>
</dbReference>
<reference evidence="4" key="1">
    <citation type="submission" date="2024-06" db="EMBL/GenBank/DDBJ databases">
        <title>Multi-omics analyses provide insights into the biosynthesis of the anticancer antibiotic pleurotin in Hohenbuehelia grisea.</title>
        <authorList>
            <person name="Weaver J.A."/>
            <person name="Alberti F."/>
        </authorList>
    </citation>
    <scope>NUCLEOTIDE SEQUENCE [LARGE SCALE GENOMIC DNA]</scope>
    <source>
        <strain evidence="4">T-177</strain>
    </source>
</reference>
<dbReference type="PANTHER" id="PTHR12875:SF0">
    <property type="entry name" value="GOLGI TO ER TRAFFIC PROTEIN 4 HOMOLOG"/>
    <property type="match status" value="1"/>
</dbReference>
<dbReference type="InterPro" id="IPR007317">
    <property type="entry name" value="GET4"/>
</dbReference>
<name>A0ABR3IQA1_9AGAR</name>
<evidence type="ECO:0008006" key="5">
    <source>
        <dbReference type="Google" id="ProtNLM"/>
    </source>
</evidence>
<dbReference type="InterPro" id="IPR011990">
    <property type="entry name" value="TPR-like_helical_dom_sf"/>
</dbReference>
<protein>
    <recommendedName>
        <fullName evidence="5">Cytoplasmic protein</fullName>
    </recommendedName>
</protein>
<accession>A0ABR3IQA1</accession>
<sequence length="337" mass="36049">MSAKALNAILPLIASSPYEAHQKARTFASRYNKSGQHDTAIDVLFQSARDLLKAGQTGSGIDLAGFLLDIYDTKGEAVTDESRGRLTQLIALTGSQGSWRKTLIDKSIAWSSKHGTHPAGDPDLQHYVGELLYKDGAFVAAEPHLLAAGKRESAKTLAEMYIQWAAGSSPGPFALRGTIPYLISGNVLAARTFIIHFTSHLPEQYLIASSSPISVASSPTGLPTDVVLTKDTVVNFSQMAVLTCQRAQGDKNKAMREAWVRLCGTYLSKGGLLATPEVRKYLNDIATLYFAMPPPRAQAANPLGDMMSSFFGGPAPAPPTRRVLKPPSAPVPDAGLD</sequence>
<comment type="caution">
    <text evidence="3">The sequence shown here is derived from an EMBL/GenBank/DDBJ whole genome shotgun (WGS) entry which is preliminary data.</text>
</comment>
<organism evidence="3 4">
    <name type="scientific">Hohenbuehelia grisea</name>
    <dbReference type="NCBI Taxonomy" id="104357"/>
    <lineage>
        <taxon>Eukaryota</taxon>
        <taxon>Fungi</taxon>
        <taxon>Dikarya</taxon>
        <taxon>Basidiomycota</taxon>
        <taxon>Agaricomycotina</taxon>
        <taxon>Agaricomycetes</taxon>
        <taxon>Agaricomycetidae</taxon>
        <taxon>Agaricales</taxon>
        <taxon>Pleurotineae</taxon>
        <taxon>Pleurotaceae</taxon>
        <taxon>Hohenbuehelia</taxon>
    </lineage>
</organism>
<evidence type="ECO:0000256" key="1">
    <source>
        <dbReference type="ARBA" id="ARBA00005351"/>
    </source>
</evidence>
<evidence type="ECO:0000313" key="3">
    <source>
        <dbReference type="EMBL" id="KAL0945463.1"/>
    </source>
</evidence>
<keyword evidence="4" id="KW-1185">Reference proteome</keyword>